<name>A0A8J7A4P8_9CYAN</name>
<evidence type="ECO:0000313" key="4">
    <source>
        <dbReference type="Proteomes" id="UP000636505"/>
    </source>
</evidence>
<evidence type="ECO:0000313" key="3">
    <source>
        <dbReference type="EMBL" id="MBE9075820.1"/>
    </source>
</evidence>
<protein>
    <recommendedName>
        <fullName evidence="5">Arabinogalactan-like protein</fullName>
    </recommendedName>
</protein>
<evidence type="ECO:0008006" key="5">
    <source>
        <dbReference type="Google" id="ProtNLM"/>
    </source>
</evidence>
<sequence>MANQFVRLVVASGILPFLLMPNGFASEIDAQKTDSPSHALPFTPTVPAVPPPAATVGA</sequence>
<proteinExistence type="predicted"/>
<comment type="caution">
    <text evidence="3">The sequence shown here is derived from an EMBL/GenBank/DDBJ whole genome shotgun (WGS) entry which is preliminary data.</text>
</comment>
<keyword evidence="4" id="KW-1185">Reference proteome</keyword>
<dbReference type="AlphaFoldDB" id="A0A8J7A4P8"/>
<feature type="region of interest" description="Disordered" evidence="1">
    <location>
        <begin position="34"/>
        <end position="58"/>
    </location>
</feature>
<dbReference type="RefSeq" id="WP_193904474.1">
    <property type="nucleotide sequence ID" value="NZ_JADEXG010000001.1"/>
</dbReference>
<evidence type="ECO:0000256" key="1">
    <source>
        <dbReference type="SAM" id="MobiDB-lite"/>
    </source>
</evidence>
<dbReference type="EMBL" id="JADEXG010000001">
    <property type="protein sequence ID" value="MBE9075820.1"/>
    <property type="molecule type" value="Genomic_DNA"/>
</dbReference>
<reference evidence="3" key="1">
    <citation type="submission" date="2020-10" db="EMBL/GenBank/DDBJ databases">
        <authorList>
            <person name="Castelo-Branco R."/>
            <person name="Eusebio N."/>
            <person name="Adriana R."/>
            <person name="Vieira A."/>
            <person name="Brugerolle De Fraissinette N."/>
            <person name="Rezende De Castro R."/>
            <person name="Schneider M.P."/>
            <person name="Vasconcelos V."/>
            <person name="Leao P.N."/>
        </authorList>
    </citation>
    <scope>NUCLEOTIDE SEQUENCE</scope>
    <source>
        <strain evidence="3">LEGE 07310</strain>
    </source>
</reference>
<feature type="chain" id="PRO_5035247108" description="Arabinogalactan-like protein" evidence="2">
    <location>
        <begin position="26"/>
        <end position="58"/>
    </location>
</feature>
<feature type="signal peptide" evidence="2">
    <location>
        <begin position="1"/>
        <end position="25"/>
    </location>
</feature>
<organism evidence="3 4">
    <name type="scientific">Vasconcelosia minhoensis LEGE 07310</name>
    <dbReference type="NCBI Taxonomy" id="915328"/>
    <lineage>
        <taxon>Bacteria</taxon>
        <taxon>Bacillati</taxon>
        <taxon>Cyanobacteriota</taxon>
        <taxon>Cyanophyceae</taxon>
        <taxon>Nodosilineales</taxon>
        <taxon>Cymatolegaceae</taxon>
        <taxon>Vasconcelosia</taxon>
        <taxon>Vasconcelosia minhoensis</taxon>
    </lineage>
</organism>
<gene>
    <name evidence="3" type="ORF">IQ241_00645</name>
</gene>
<dbReference type="Proteomes" id="UP000636505">
    <property type="component" value="Unassembled WGS sequence"/>
</dbReference>
<accession>A0A8J7A4P8</accession>
<feature type="compositionally biased region" description="Pro residues" evidence="1">
    <location>
        <begin position="47"/>
        <end position="58"/>
    </location>
</feature>
<keyword evidence="2" id="KW-0732">Signal</keyword>
<evidence type="ECO:0000256" key="2">
    <source>
        <dbReference type="SAM" id="SignalP"/>
    </source>
</evidence>